<dbReference type="SMART" id="SM00837">
    <property type="entry name" value="DPBB_1"/>
    <property type="match status" value="1"/>
</dbReference>
<gene>
    <name evidence="9" type="primary">Exp3</name>
    <name evidence="11" type="synonym">LOC112289447</name>
    <name evidence="10" type="ORF">PHYPA_015818</name>
</gene>
<accession>E1C9X7</accession>
<proteinExistence type="inferred from homology"/>
<feature type="domain" description="Expansin-like CBD" evidence="8">
    <location>
        <begin position="170"/>
        <end position="251"/>
    </location>
</feature>
<reference evidence="10 12" key="3">
    <citation type="journal article" date="2018" name="Plant J.">
        <title>The Physcomitrella patens chromosome-scale assembly reveals moss genome structure and evolution.</title>
        <authorList>
            <person name="Lang D."/>
            <person name="Ullrich K.K."/>
            <person name="Murat F."/>
            <person name="Fuchs J."/>
            <person name="Jenkins J."/>
            <person name="Haas F.B."/>
            <person name="Piednoel M."/>
            <person name="Gundlach H."/>
            <person name="Van Bel M."/>
            <person name="Meyberg R."/>
            <person name="Vives C."/>
            <person name="Morata J."/>
            <person name="Symeonidi A."/>
            <person name="Hiss M."/>
            <person name="Muchero W."/>
            <person name="Kamisugi Y."/>
            <person name="Saleh O."/>
            <person name="Blanc G."/>
            <person name="Decker E.L."/>
            <person name="van Gessel N."/>
            <person name="Grimwood J."/>
            <person name="Hayes R.D."/>
            <person name="Graham S.W."/>
            <person name="Gunter L.E."/>
            <person name="McDaniel S.F."/>
            <person name="Hoernstein S.N.W."/>
            <person name="Larsson A."/>
            <person name="Li F.W."/>
            <person name="Perroud P.F."/>
            <person name="Phillips J."/>
            <person name="Ranjan P."/>
            <person name="Rokshar D.S."/>
            <person name="Rothfels C.J."/>
            <person name="Schneider L."/>
            <person name="Shu S."/>
            <person name="Stevenson D.W."/>
            <person name="Thummler F."/>
            <person name="Tillich M."/>
            <person name="Villarreal Aguilar J.C."/>
            <person name="Widiez T."/>
            <person name="Wong G.K."/>
            <person name="Wymore A."/>
            <person name="Zhang Y."/>
            <person name="Zimmer A.D."/>
            <person name="Quatrano R.S."/>
            <person name="Mayer K.F.X."/>
            <person name="Goodstein D."/>
            <person name="Casacuberta J.M."/>
            <person name="Vandepoele K."/>
            <person name="Reski R."/>
            <person name="Cuming A.C."/>
            <person name="Tuskan G.A."/>
            <person name="Maumus F."/>
            <person name="Salse J."/>
            <person name="Schmutz J."/>
            <person name="Rensing S.A."/>
        </authorList>
    </citation>
    <scope>NUCLEOTIDE SEQUENCE [LARGE SCALE GENOMIC DNA]</scope>
    <source>
        <strain evidence="11 12">cv. Gransden 2004</strain>
    </source>
</reference>
<keyword evidence="3 6" id="KW-0964">Secreted</keyword>
<dbReference type="InterPro" id="IPR007112">
    <property type="entry name" value="Expansin/allergen_DPBB_dom"/>
</dbReference>
<dbReference type="InterPro" id="IPR002963">
    <property type="entry name" value="Expansin"/>
</dbReference>
<reference evidence="11" key="4">
    <citation type="submission" date="2020-12" db="UniProtKB">
        <authorList>
            <consortium name="EnsemblPlants"/>
        </authorList>
    </citation>
    <scope>IDENTIFICATION</scope>
</reference>
<dbReference type="PRINTS" id="PR01226">
    <property type="entry name" value="EXPANSIN"/>
</dbReference>
<evidence type="ECO:0000259" key="7">
    <source>
        <dbReference type="PROSITE" id="PS50842"/>
    </source>
</evidence>
<dbReference type="SUPFAM" id="SSF50685">
    <property type="entry name" value="Barwin-like endoglucanases"/>
    <property type="match status" value="1"/>
</dbReference>
<dbReference type="HOGENOM" id="CLU_027462_0_0_1"/>
<dbReference type="InterPro" id="IPR036749">
    <property type="entry name" value="Expansin_CBD_sf"/>
</dbReference>
<feature type="signal peptide" evidence="6">
    <location>
        <begin position="1"/>
        <end position="23"/>
    </location>
</feature>
<comment type="subcellular location">
    <subcellularLocation>
        <location evidence="6">Secreted</location>
        <location evidence="6">Cell wall</location>
    </subcellularLocation>
    <subcellularLocation>
        <location evidence="6">Membrane</location>
        <topology evidence="6">Peripheral membrane protein</topology>
    </subcellularLocation>
</comment>
<comment type="function">
    <text evidence="6">Causes loosening and extension of plant cell walls by disrupting non-covalent bonding between cellulose microfibrils and matrix glucans. No enzymatic activity has been found.</text>
</comment>
<dbReference type="OrthoDB" id="5823761at2759"/>
<dbReference type="PANTHER" id="PTHR31867">
    <property type="entry name" value="EXPANSIN-A15"/>
    <property type="match status" value="1"/>
</dbReference>
<dbReference type="Gene3D" id="2.40.40.10">
    <property type="entry name" value="RlpA-like domain"/>
    <property type="match status" value="1"/>
</dbReference>
<dbReference type="STRING" id="3218.Q84V44"/>
<dbReference type="GO" id="GO:0005576">
    <property type="term" value="C:extracellular region"/>
    <property type="evidence" value="ECO:0007669"/>
    <property type="project" value="InterPro"/>
</dbReference>
<dbReference type="Proteomes" id="UP000006727">
    <property type="component" value="Chromosome 12"/>
</dbReference>
<dbReference type="OMA" id="ANDPEWC"/>
<dbReference type="eggNOG" id="ENOG502QPUJ">
    <property type="taxonomic scope" value="Eukaryota"/>
</dbReference>
<dbReference type="PROSITE" id="PS50843">
    <property type="entry name" value="EXPANSIN_CBD"/>
    <property type="match status" value="1"/>
</dbReference>
<accession>A9TJS8</accession>
<evidence type="ECO:0000256" key="6">
    <source>
        <dbReference type="RuleBase" id="RU365023"/>
    </source>
</evidence>
<dbReference type="InterPro" id="IPR009009">
    <property type="entry name" value="RlpA-like_DPBB"/>
</dbReference>
<evidence type="ECO:0000256" key="2">
    <source>
        <dbReference type="ARBA" id="ARBA00022512"/>
    </source>
</evidence>
<keyword evidence="4 6" id="KW-0732">Signal</keyword>
<dbReference type="CDD" id="cd22274">
    <property type="entry name" value="DPBB_EXPA_N"/>
    <property type="match status" value="1"/>
</dbReference>
<evidence type="ECO:0000259" key="8">
    <source>
        <dbReference type="PROSITE" id="PS50843"/>
    </source>
</evidence>
<dbReference type="AlphaFoldDB" id="Q84V44"/>
<dbReference type="PRINTS" id="PR01225">
    <property type="entry name" value="EXPANSNFAMLY"/>
</dbReference>
<keyword evidence="6" id="KW-0961">Cell wall biogenesis/degradation</keyword>
<evidence type="ECO:0000313" key="12">
    <source>
        <dbReference type="Proteomes" id="UP000006727"/>
    </source>
</evidence>
<accession>Q84V44</accession>
<dbReference type="EMBL" id="AY074816">
    <property type="protein sequence ID" value="AAL71869.1"/>
    <property type="molecule type" value="Genomic_DNA"/>
</dbReference>
<dbReference type="Pfam" id="PF01357">
    <property type="entry name" value="Expansin_C"/>
    <property type="match status" value="1"/>
</dbReference>
<feature type="domain" description="Expansin-like EG45" evidence="7">
    <location>
        <begin position="50"/>
        <end position="160"/>
    </location>
</feature>
<evidence type="ECO:0000256" key="1">
    <source>
        <dbReference type="ARBA" id="ARBA00005392"/>
    </source>
</evidence>
<name>Q84V44_PHYPA</name>
<dbReference type="Gene3D" id="2.60.40.760">
    <property type="entry name" value="Expansin, cellulose-binding-like domain"/>
    <property type="match status" value="1"/>
</dbReference>
<sequence>MAMATHVALLLVSALALVTSVQSGYAGSDWISGVAHATFYGGVDAQGTQGGACGYGNLYSTGYGTSTTALSSALFNAGLSCGACFELKCDSANSKYCLPGDKSITVTATNYCPQGSDGGWCDSPKQHFDLSHPMFTSLAQEVGGVIPVTYRRAPCAKKGGMRFTINGNPWFVMILVTNCGGAGDVQQLQIRGSDTPWYPCVRNWGQMWQMTSDPNLPGKALSFRATLSDGSVAESLNAAPSNWGWGQTFEGVATY</sequence>
<dbReference type="Pfam" id="PF03330">
    <property type="entry name" value="DPBB_1"/>
    <property type="match status" value="1"/>
</dbReference>
<reference evidence="9" key="1">
    <citation type="submission" date="2002-01" db="EMBL/GenBank/DDBJ databases">
        <title>Expansins in the bryophyte Physcomitrella patens.</title>
        <authorList>
            <person name="Schipper O.S."/>
            <person name="Schaefer D.G."/>
            <person name="Reski R."/>
            <person name="Fleming A.J."/>
        </authorList>
    </citation>
    <scope>NUCLEOTIDE SEQUENCE</scope>
</reference>
<evidence type="ECO:0000256" key="3">
    <source>
        <dbReference type="ARBA" id="ARBA00022525"/>
    </source>
</evidence>
<reference evidence="10 12" key="2">
    <citation type="journal article" date="2008" name="Science">
        <title>The Physcomitrella genome reveals evolutionary insights into the conquest of land by plants.</title>
        <authorList>
            <person name="Rensing S."/>
            <person name="Lang D."/>
            <person name="Zimmer A."/>
            <person name="Terry A."/>
            <person name="Salamov A."/>
            <person name="Shapiro H."/>
            <person name="Nishiyama T."/>
            <person name="Perroud P.-F."/>
            <person name="Lindquist E."/>
            <person name="Kamisugi Y."/>
            <person name="Tanahashi T."/>
            <person name="Sakakibara K."/>
            <person name="Fujita T."/>
            <person name="Oishi K."/>
            <person name="Shin-I T."/>
            <person name="Kuroki Y."/>
            <person name="Toyoda A."/>
            <person name="Suzuki Y."/>
            <person name="Hashimoto A."/>
            <person name="Yamaguchi K."/>
            <person name="Sugano A."/>
            <person name="Kohara Y."/>
            <person name="Fujiyama A."/>
            <person name="Anterola A."/>
            <person name="Aoki S."/>
            <person name="Ashton N."/>
            <person name="Barbazuk W.B."/>
            <person name="Barker E."/>
            <person name="Bennetzen J."/>
            <person name="Bezanilla M."/>
            <person name="Blankenship R."/>
            <person name="Cho S.H."/>
            <person name="Dutcher S."/>
            <person name="Estelle M."/>
            <person name="Fawcett J.A."/>
            <person name="Gundlach H."/>
            <person name="Hanada K."/>
            <person name="Heyl A."/>
            <person name="Hicks K.A."/>
            <person name="Hugh J."/>
            <person name="Lohr M."/>
            <person name="Mayer K."/>
            <person name="Melkozernov A."/>
            <person name="Murata T."/>
            <person name="Nelson D."/>
            <person name="Pils B."/>
            <person name="Prigge M."/>
            <person name="Reiss B."/>
            <person name="Renner T."/>
            <person name="Rombauts S."/>
            <person name="Rushton P."/>
            <person name="Sanderfoot A."/>
            <person name="Schween G."/>
            <person name="Shiu S.-H."/>
            <person name="Stueber K."/>
            <person name="Theodoulou F.L."/>
            <person name="Tu H."/>
            <person name="Van de Peer Y."/>
            <person name="Verrier P.J."/>
            <person name="Waters E."/>
            <person name="Wood A."/>
            <person name="Yang L."/>
            <person name="Cove D."/>
            <person name="Cuming A."/>
            <person name="Hasebe M."/>
            <person name="Lucas S."/>
            <person name="Mishler D.B."/>
            <person name="Reski R."/>
            <person name="Grigoriev I."/>
            <person name="Quatrano R.S."/>
            <person name="Boore J.L."/>
        </authorList>
    </citation>
    <scope>NUCLEOTIDE SEQUENCE [LARGE SCALE GENOMIC DNA]</scope>
    <source>
        <strain evidence="11 12">cv. Gransden 2004</strain>
    </source>
</reference>
<keyword evidence="2 6" id="KW-0134">Cell wall</keyword>
<dbReference type="GO" id="GO:0009664">
    <property type="term" value="P:plant-type cell wall organization"/>
    <property type="evidence" value="ECO:0007669"/>
    <property type="project" value="InterPro"/>
</dbReference>
<dbReference type="PROSITE" id="PS50842">
    <property type="entry name" value="EXPANSIN_EG45"/>
    <property type="match status" value="1"/>
</dbReference>
<evidence type="ECO:0000256" key="4">
    <source>
        <dbReference type="ARBA" id="ARBA00022729"/>
    </source>
</evidence>
<dbReference type="InterPro" id="IPR007118">
    <property type="entry name" value="Expan_Lol_pI"/>
</dbReference>
<protein>
    <recommendedName>
        <fullName evidence="6">Expansin</fullName>
    </recommendedName>
</protein>
<dbReference type="EnsemblPlants" id="Pp3c12_4560V3.2">
    <property type="protein sequence ID" value="Pp3c12_4560V3.2"/>
    <property type="gene ID" value="Pp3c12_4560"/>
</dbReference>
<keyword evidence="12" id="KW-1185">Reference proteome</keyword>
<evidence type="ECO:0000313" key="10">
    <source>
        <dbReference type="EMBL" id="PNR43437.1"/>
    </source>
</evidence>
<dbReference type="PaxDb" id="3218-PP1S246_53V6.1"/>
<evidence type="ECO:0000313" key="11">
    <source>
        <dbReference type="EnsemblPlants" id="Pp3c12_4560V3.1"/>
    </source>
</evidence>
<keyword evidence="5" id="KW-0472">Membrane</keyword>
<dbReference type="InterPro" id="IPR007117">
    <property type="entry name" value="Expansin_CBD"/>
</dbReference>
<evidence type="ECO:0000313" key="9">
    <source>
        <dbReference type="EMBL" id="AAL71869.1"/>
    </source>
</evidence>
<dbReference type="Gramene" id="Pp3c12_4560V3.1">
    <property type="protein sequence ID" value="Pp3c12_4560V3.1"/>
    <property type="gene ID" value="Pp3c12_4560"/>
</dbReference>
<dbReference type="InterPro" id="IPR036908">
    <property type="entry name" value="RlpA-like_sf"/>
</dbReference>
<dbReference type="EnsemblPlants" id="Pp3c12_4560V3.1">
    <property type="protein sequence ID" value="Pp3c12_4560V3.1"/>
    <property type="gene ID" value="Pp3c12_4560"/>
</dbReference>
<dbReference type="GO" id="GO:0016020">
    <property type="term" value="C:membrane"/>
    <property type="evidence" value="ECO:0007669"/>
    <property type="project" value="UniProtKB-SubCell"/>
</dbReference>
<dbReference type="EMBL" id="ABEU02000012">
    <property type="protein sequence ID" value="PNR43437.1"/>
    <property type="molecule type" value="Genomic_DNA"/>
</dbReference>
<dbReference type="SUPFAM" id="SSF49590">
    <property type="entry name" value="PHL pollen allergen"/>
    <property type="match status" value="1"/>
</dbReference>
<feature type="chain" id="PRO_5014311980" description="Expansin" evidence="6">
    <location>
        <begin position="24"/>
        <end position="255"/>
    </location>
</feature>
<comment type="similarity">
    <text evidence="1 6">Belongs to the expansin family. Expansin A subfamily.</text>
</comment>
<evidence type="ECO:0000256" key="5">
    <source>
        <dbReference type="ARBA" id="ARBA00023136"/>
    </source>
</evidence>
<organism evidence="9">
    <name type="scientific">Physcomitrium patens</name>
    <name type="common">Spreading-leaved earth moss</name>
    <name type="synonym">Physcomitrella patens</name>
    <dbReference type="NCBI Taxonomy" id="3218"/>
    <lineage>
        <taxon>Eukaryota</taxon>
        <taxon>Viridiplantae</taxon>
        <taxon>Streptophyta</taxon>
        <taxon>Embryophyta</taxon>
        <taxon>Bryophyta</taxon>
        <taxon>Bryophytina</taxon>
        <taxon>Bryopsida</taxon>
        <taxon>Funariidae</taxon>
        <taxon>Funariales</taxon>
        <taxon>Funariaceae</taxon>
        <taxon>Physcomitrium</taxon>
    </lineage>
</organism>
<dbReference type="Gramene" id="Pp3c12_4560V3.2">
    <property type="protein sequence ID" value="Pp3c12_4560V3.2"/>
    <property type="gene ID" value="Pp3c12_4560"/>
</dbReference>